<proteinExistence type="predicted"/>
<dbReference type="OrthoDB" id="86028at2157"/>
<dbReference type="STRING" id="572546.Arcpr_0789"/>
<reference evidence="2 3" key="1">
    <citation type="journal article" date="2010" name="Stand. Genomic Sci.">
        <title>Complete genome sequence of Archaeoglobus profundus type strain (AV18).</title>
        <authorList>
            <person name="von Jan M."/>
            <person name="Lapidus A."/>
            <person name="Del Rio T.G."/>
            <person name="Copeland A."/>
            <person name="Tice H."/>
            <person name="Cheng J.F."/>
            <person name="Lucas S."/>
            <person name="Chen F."/>
            <person name="Nolan M."/>
            <person name="Goodwin L."/>
            <person name="Han C."/>
            <person name="Pitluck S."/>
            <person name="Liolios K."/>
            <person name="Ivanova N."/>
            <person name="Mavromatis K."/>
            <person name="Ovchinnikova G."/>
            <person name="Chertkov O."/>
            <person name="Pati A."/>
            <person name="Chen A."/>
            <person name="Palaniappan K."/>
            <person name="Land M."/>
            <person name="Hauser L."/>
            <person name="Chang Y.J."/>
            <person name="Jeffries C.D."/>
            <person name="Saunders E."/>
            <person name="Brettin T."/>
            <person name="Detter J.C."/>
            <person name="Chain P."/>
            <person name="Eichinger K."/>
            <person name="Huber H."/>
            <person name="Spring S."/>
            <person name="Rohde M."/>
            <person name="Goker M."/>
            <person name="Wirth R."/>
            <person name="Woyke T."/>
            <person name="Bristow J."/>
            <person name="Eisen J.A."/>
            <person name="Markowitz V."/>
            <person name="Hugenholtz P."/>
            <person name="Kyrpides N.C."/>
            <person name="Klenk H.P."/>
        </authorList>
    </citation>
    <scope>NUCLEOTIDE SEQUENCE [LARGE SCALE GENOMIC DNA]</scope>
    <source>
        <strain evidence="3">DSM 5631 / JCM 9629 / NBRC 100127 / Av18</strain>
    </source>
</reference>
<dbReference type="KEGG" id="apo:Arcpr_0789"/>
<accession>D2RHS7</accession>
<keyword evidence="1" id="KW-1133">Transmembrane helix</keyword>
<organism evidence="2 3">
    <name type="scientific">Archaeoglobus profundus (strain DSM 5631 / JCM 9629 / NBRC 100127 / Av18)</name>
    <dbReference type="NCBI Taxonomy" id="572546"/>
    <lineage>
        <taxon>Archaea</taxon>
        <taxon>Methanobacteriati</taxon>
        <taxon>Methanobacteriota</taxon>
        <taxon>Archaeoglobi</taxon>
        <taxon>Archaeoglobales</taxon>
        <taxon>Archaeoglobaceae</taxon>
        <taxon>Archaeoglobus</taxon>
    </lineage>
</organism>
<name>D2RHS7_ARCPA</name>
<feature type="transmembrane region" description="Helical" evidence="1">
    <location>
        <begin position="231"/>
        <end position="250"/>
    </location>
</feature>
<dbReference type="AlphaFoldDB" id="D2RHS7"/>
<dbReference type="RefSeq" id="WP_012940188.1">
    <property type="nucleotide sequence ID" value="NC_013741.1"/>
</dbReference>
<dbReference type="PaxDb" id="572546-Arcpr_0789"/>
<keyword evidence="1" id="KW-0472">Membrane</keyword>
<evidence type="ECO:0000256" key="1">
    <source>
        <dbReference type="SAM" id="Phobius"/>
    </source>
</evidence>
<evidence type="ECO:0000313" key="3">
    <source>
        <dbReference type="Proteomes" id="UP000001901"/>
    </source>
</evidence>
<evidence type="ECO:0000313" key="2">
    <source>
        <dbReference type="EMBL" id="ADB57852.1"/>
    </source>
</evidence>
<dbReference type="Proteomes" id="UP000001901">
    <property type="component" value="Chromosome"/>
</dbReference>
<gene>
    <name evidence="2" type="ordered locus">Arcpr_0789</name>
</gene>
<protein>
    <submittedName>
        <fullName evidence="2">Uncharacterized protein</fullName>
    </submittedName>
</protein>
<keyword evidence="1" id="KW-0812">Transmembrane</keyword>
<keyword evidence="3" id="KW-1185">Reference proteome</keyword>
<dbReference type="EMBL" id="CP001857">
    <property type="protein sequence ID" value="ADB57852.1"/>
    <property type="molecule type" value="Genomic_DNA"/>
</dbReference>
<sequence>MKKHDLIKNVLVKNNVFILLLTFVAVFGILTVLAWSTPTEAKFREIVKVYESRGSLKHEAHLVNNTLYGERLSSRYYPENLVGDIHLIYTFSSDYQDGEYEFSGDIVYKTKVGNDEYVMWTDRLFDENGKLNGGSFEVKKVLNISELNARISSVSRELSIRRLDTDITFTCFVKLGNKTFKHEITMIRDPTGLIYFKNVDKDEKSPIYADRTVKSSLNILGLKIDTGLARMAFSLPLIVLIPPFAYSSYLRIVNRPKKVKGLDKFVVDGEIANINGSIILKSEDDLKKVFEFVDKPIIKHGNEYIIVDNGIAYRYRKDQ</sequence>
<dbReference type="GeneID" id="8739449"/>
<dbReference type="HOGENOM" id="CLU_075238_0_0_2"/>
<dbReference type="eggNOG" id="arCOG04474">
    <property type="taxonomic scope" value="Archaea"/>
</dbReference>